<gene>
    <name evidence="1" type="ORF">KZ829_24970</name>
</gene>
<reference evidence="1 2" key="1">
    <citation type="journal article" date="2013" name="Antonie Van Leeuwenhoek">
        <title>Actinoplanes hulinensis sp. nov., a novel actinomycete isolated from soybean root (Glycine max (L.) Merr).</title>
        <authorList>
            <person name="Shen Y."/>
            <person name="Liu C."/>
            <person name="Wang X."/>
            <person name="Zhao J."/>
            <person name="Jia F."/>
            <person name="Zhang Y."/>
            <person name="Wang L."/>
            <person name="Yang D."/>
            <person name="Xiang W."/>
        </authorList>
    </citation>
    <scope>NUCLEOTIDE SEQUENCE [LARGE SCALE GENOMIC DNA]</scope>
    <source>
        <strain evidence="1 2">NEAU-M9</strain>
    </source>
</reference>
<organism evidence="1 2">
    <name type="scientific">Actinoplanes hulinensis</name>
    <dbReference type="NCBI Taxonomy" id="1144547"/>
    <lineage>
        <taxon>Bacteria</taxon>
        <taxon>Bacillati</taxon>
        <taxon>Actinomycetota</taxon>
        <taxon>Actinomycetes</taxon>
        <taxon>Micromonosporales</taxon>
        <taxon>Micromonosporaceae</taxon>
        <taxon>Actinoplanes</taxon>
    </lineage>
</organism>
<evidence type="ECO:0000313" key="1">
    <source>
        <dbReference type="EMBL" id="MBW6437000.1"/>
    </source>
</evidence>
<evidence type="ECO:0000313" key="2">
    <source>
        <dbReference type="Proteomes" id="UP001519863"/>
    </source>
</evidence>
<comment type="caution">
    <text evidence="1">The sequence shown here is derived from an EMBL/GenBank/DDBJ whole genome shotgun (WGS) entry which is preliminary data.</text>
</comment>
<keyword evidence="2" id="KW-1185">Reference proteome</keyword>
<dbReference type="RefSeq" id="WP_220146340.1">
    <property type="nucleotide sequence ID" value="NZ_JAHXZI010000013.1"/>
</dbReference>
<accession>A0ABS7B7R8</accession>
<name>A0ABS7B7R8_9ACTN</name>
<sequence length="105" mass="11438">MEWFSVRCICRFGNGTPATYEERITLWRASTYAEAVTSAEAEAKAYAADVAGEYLGLAQVYALSDEPGHGAEIFSLLRGSTLEPDAYLDAFFDTGDERQGAIESP</sequence>
<dbReference type="Proteomes" id="UP001519863">
    <property type="component" value="Unassembled WGS sequence"/>
</dbReference>
<evidence type="ECO:0008006" key="3">
    <source>
        <dbReference type="Google" id="ProtNLM"/>
    </source>
</evidence>
<proteinExistence type="predicted"/>
<protein>
    <recommendedName>
        <fullName evidence="3">DUF4288 domain-containing protein</fullName>
    </recommendedName>
</protein>
<dbReference type="EMBL" id="JAHXZI010000013">
    <property type="protein sequence ID" value="MBW6437000.1"/>
    <property type="molecule type" value="Genomic_DNA"/>
</dbReference>